<dbReference type="Pfam" id="PF00805">
    <property type="entry name" value="Pentapeptide"/>
    <property type="match status" value="1"/>
</dbReference>
<keyword evidence="1" id="KW-0812">Transmembrane</keyword>
<feature type="transmembrane region" description="Helical" evidence="1">
    <location>
        <begin position="96"/>
        <end position="115"/>
    </location>
</feature>
<dbReference type="RefSeq" id="WP_313947235.1">
    <property type="nucleotide sequence ID" value="NZ_CP021056.1"/>
</dbReference>
<sequence length="180" mass="19482">MQDFSGLNISGKSFQGKNLTNANFEGADIRGANFQKSVLKGANFSNTKSGLRFFHTFLIFLLSLLLFLITGIVAGIGGIFILGFWHLETNLKTVDYIYNVFILISLVTFVTISLWKNFLSAGFLSILILTPSLLLGLVSSGDDTAIIAAFFFGIAALSLIAISMISMALANTIMSIIISH</sequence>
<dbReference type="KEGG" id="rsin:B6N60_03756"/>
<dbReference type="SUPFAM" id="SSF141571">
    <property type="entry name" value="Pentapeptide repeat-like"/>
    <property type="match status" value="1"/>
</dbReference>
<dbReference type="Gene3D" id="2.160.20.80">
    <property type="entry name" value="E3 ubiquitin-protein ligase SopA"/>
    <property type="match status" value="1"/>
</dbReference>
<reference evidence="2" key="1">
    <citation type="submission" date="2017-04" db="EMBL/GenBank/DDBJ databases">
        <title>Genome deletions in a multicellular cyanobacterial endosymbiont for morphological adaptation in marine diatoms.</title>
        <authorList>
            <person name="Wang Y."/>
            <person name="Gao H."/>
            <person name="Li R."/>
            <person name="Xu X."/>
        </authorList>
    </citation>
    <scope>NUCLEOTIDE SEQUENCE</scope>
    <source>
        <strain evidence="2">FACHB 800</strain>
    </source>
</reference>
<feature type="transmembrane region" description="Helical" evidence="1">
    <location>
        <begin position="145"/>
        <end position="170"/>
    </location>
</feature>
<evidence type="ECO:0000256" key="1">
    <source>
        <dbReference type="SAM" id="Phobius"/>
    </source>
</evidence>
<name>A0A975TBV4_9NOST</name>
<dbReference type="AlphaFoldDB" id="A0A975TBV4"/>
<protein>
    <submittedName>
        <fullName evidence="2">Pentapeptide repeat protein</fullName>
    </submittedName>
</protein>
<dbReference type="InterPro" id="IPR001646">
    <property type="entry name" value="5peptide_repeat"/>
</dbReference>
<dbReference type="EMBL" id="CP021056">
    <property type="protein sequence ID" value="QXE25046.1"/>
    <property type="molecule type" value="Genomic_DNA"/>
</dbReference>
<keyword evidence="1" id="KW-1133">Transmembrane helix</keyword>
<evidence type="ECO:0000313" key="2">
    <source>
        <dbReference type="EMBL" id="QXE25046.1"/>
    </source>
</evidence>
<gene>
    <name evidence="2" type="ORF">B6N60_03756</name>
</gene>
<keyword evidence="1" id="KW-0472">Membrane</keyword>
<feature type="transmembrane region" description="Helical" evidence="1">
    <location>
        <begin position="122"/>
        <end position="139"/>
    </location>
</feature>
<feature type="transmembrane region" description="Helical" evidence="1">
    <location>
        <begin position="57"/>
        <end position="84"/>
    </location>
</feature>
<keyword evidence="3" id="KW-1185">Reference proteome</keyword>
<proteinExistence type="predicted"/>
<evidence type="ECO:0000313" key="3">
    <source>
        <dbReference type="Proteomes" id="UP000683511"/>
    </source>
</evidence>
<organism evidence="2 3">
    <name type="scientific">Richelia sinica FACHB-800</name>
    <dbReference type="NCBI Taxonomy" id="1357546"/>
    <lineage>
        <taxon>Bacteria</taxon>
        <taxon>Bacillati</taxon>
        <taxon>Cyanobacteriota</taxon>
        <taxon>Cyanophyceae</taxon>
        <taxon>Nostocales</taxon>
        <taxon>Nostocaceae</taxon>
        <taxon>Richelia</taxon>
    </lineage>
</organism>
<accession>A0A975TBV4</accession>
<dbReference type="Proteomes" id="UP000683511">
    <property type="component" value="Chromosome"/>
</dbReference>